<feature type="compositionally biased region" description="Polar residues" evidence="5">
    <location>
        <begin position="155"/>
        <end position="164"/>
    </location>
</feature>
<protein>
    <recommendedName>
        <fullName evidence="6">HSF-type DNA-binding domain-containing protein</fullName>
    </recommendedName>
</protein>
<dbReference type="InterPro" id="IPR036388">
    <property type="entry name" value="WH-like_DNA-bd_sf"/>
</dbReference>
<keyword evidence="2" id="KW-0238">DNA-binding</keyword>
<keyword evidence="3" id="KW-0539">Nucleus</keyword>
<feature type="domain" description="HSF-type DNA-binding" evidence="6">
    <location>
        <begin position="9"/>
        <end position="103"/>
    </location>
</feature>
<comment type="similarity">
    <text evidence="4">Belongs to the HSF family.</text>
</comment>
<dbReference type="SMART" id="SM00415">
    <property type="entry name" value="HSF"/>
    <property type="match status" value="1"/>
</dbReference>
<evidence type="ECO:0000256" key="5">
    <source>
        <dbReference type="SAM" id="MobiDB-lite"/>
    </source>
</evidence>
<dbReference type="GO" id="GO:0005634">
    <property type="term" value="C:nucleus"/>
    <property type="evidence" value="ECO:0007669"/>
    <property type="project" value="UniProtKB-SubCell"/>
</dbReference>
<organism evidence="7">
    <name type="scientific">Pinguiococcus pyrenoidosus</name>
    <dbReference type="NCBI Taxonomy" id="172671"/>
    <lineage>
        <taxon>Eukaryota</taxon>
        <taxon>Sar</taxon>
        <taxon>Stramenopiles</taxon>
        <taxon>Ochrophyta</taxon>
        <taxon>Pinguiophyceae</taxon>
        <taxon>Pinguiochrysidales</taxon>
        <taxon>Pinguiochrysidaceae</taxon>
        <taxon>Pinguiococcus</taxon>
    </lineage>
</organism>
<gene>
    <name evidence="7" type="ORF">PPYR1160_LOCUS12035</name>
</gene>
<dbReference type="Gene3D" id="1.10.10.10">
    <property type="entry name" value="Winged helix-like DNA-binding domain superfamily/Winged helix DNA-binding domain"/>
    <property type="match status" value="1"/>
</dbReference>
<feature type="region of interest" description="Disordered" evidence="5">
    <location>
        <begin position="528"/>
        <end position="548"/>
    </location>
</feature>
<dbReference type="PRINTS" id="PR00056">
    <property type="entry name" value="HSFDOMAIN"/>
</dbReference>
<evidence type="ECO:0000256" key="2">
    <source>
        <dbReference type="ARBA" id="ARBA00023125"/>
    </source>
</evidence>
<dbReference type="EMBL" id="HBEA01015761">
    <property type="protein sequence ID" value="CAD8262533.1"/>
    <property type="molecule type" value="Transcribed_RNA"/>
</dbReference>
<evidence type="ECO:0000259" key="6">
    <source>
        <dbReference type="SMART" id="SM00415"/>
    </source>
</evidence>
<proteinExistence type="inferred from homology"/>
<dbReference type="FunFam" id="1.10.10.10:FF:000479">
    <property type="entry name" value="Predicted protein"/>
    <property type="match status" value="1"/>
</dbReference>
<dbReference type="InterPro" id="IPR036390">
    <property type="entry name" value="WH_DNA-bd_sf"/>
</dbReference>
<reference evidence="7" key="1">
    <citation type="submission" date="2021-01" db="EMBL/GenBank/DDBJ databases">
        <authorList>
            <person name="Corre E."/>
            <person name="Pelletier E."/>
            <person name="Niang G."/>
            <person name="Scheremetjew M."/>
            <person name="Finn R."/>
            <person name="Kale V."/>
            <person name="Holt S."/>
            <person name="Cochrane G."/>
            <person name="Meng A."/>
            <person name="Brown T."/>
            <person name="Cohen L."/>
        </authorList>
    </citation>
    <scope>NUCLEOTIDE SEQUENCE</scope>
    <source>
        <strain evidence="7">CCMP2078</strain>
    </source>
</reference>
<evidence type="ECO:0000256" key="3">
    <source>
        <dbReference type="ARBA" id="ARBA00023242"/>
    </source>
</evidence>
<dbReference type="GO" id="GO:0043565">
    <property type="term" value="F:sequence-specific DNA binding"/>
    <property type="evidence" value="ECO:0007669"/>
    <property type="project" value="InterPro"/>
</dbReference>
<dbReference type="Pfam" id="PF00447">
    <property type="entry name" value="HSF_DNA-bind"/>
    <property type="match status" value="1"/>
</dbReference>
<accession>A0A7R9UD31</accession>
<sequence>MDEVDRKLSSLHFPAKLMHIIDHEDDNIIRWAENGACFVIVNQKRFEMETLPRYFHHGKFASFQRQLNLYGFRRISRGPSEGFYFHPSFHCGRADLLQGVKRLPRKTSKHYAEMVQQRNDLLQKQRNISEQVRLTQSTDALHQHVVETVQERPSFESSNDSVESGTYPERGFPLSHLPPQGFKKVQEDGMPRNDFRGMEAVDNHASPQYMALMANAKLSGQMPFVQSGFGGRANAYFNAAQPPQPPPQQQHFRQQSPMNKAIAMRGIKGESPKSREPEGRLTAEQLQLLRSNTSSNSDGRRSRGISGLSDELMAELSEFGYGTPQGHLPPGMREVVKAEGEGGHIRGDSLNDVILSPEELQEAMPSLSRQNSEEVMDMAGPPDRSERSSARFIREELSRRGAGRGDSLGSNGINALINLAELADMADTDGQDTAHARRKSYMLTMDEEDESMDEVKPPHLGVFAQSSGSKGQHSRNSSGMFGSFGSDFSFGTSFSNGVSSGKFTDHLPSDYAQLQQAMAEEAQVRGTGFRFGSSGPGKTGANGQTVIR</sequence>
<dbReference type="PANTHER" id="PTHR10015:SF206">
    <property type="entry name" value="HSF-TYPE DNA-BINDING DOMAIN-CONTAINING PROTEIN"/>
    <property type="match status" value="1"/>
</dbReference>
<dbReference type="SUPFAM" id="SSF46785">
    <property type="entry name" value="Winged helix' DNA-binding domain"/>
    <property type="match status" value="1"/>
</dbReference>
<evidence type="ECO:0000256" key="4">
    <source>
        <dbReference type="RuleBase" id="RU004020"/>
    </source>
</evidence>
<name>A0A7R9UD31_9STRA</name>
<comment type="subcellular location">
    <subcellularLocation>
        <location evidence="1">Nucleus</location>
    </subcellularLocation>
</comment>
<evidence type="ECO:0000313" key="7">
    <source>
        <dbReference type="EMBL" id="CAD8262533.1"/>
    </source>
</evidence>
<dbReference type="GO" id="GO:0003700">
    <property type="term" value="F:DNA-binding transcription factor activity"/>
    <property type="evidence" value="ECO:0007669"/>
    <property type="project" value="InterPro"/>
</dbReference>
<dbReference type="InterPro" id="IPR000232">
    <property type="entry name" value="HSF_DNA-bd"/>
</dbReference>
<evidence type="ECO:0000256" key="1">
    <source>
        <dbReference type="ARBA" id="ARBA00004123"/>
    </source>
</evidence>
<feature type="region of interest" description="Disordered" evidence="5">
    <location>
        <begin position="150"/>
        <end position="179"/>
    </location>
</feature>
<dbReference type="PANTHER" id="PTHR10015">
    <property type="entry name" value="HEAT SHOCK TRANSCRIPTION FACTOR"/>
    <property type="match status" value="1"/>
</dbReference>
<dbReference type="AlphaFoldDB" id="A0A7R9UD31"/>
<feature type="region of interest" description="Disordered" evidence="5">
    <location>
        <begin position="361"/>
        <end position="390"/>
    </location>
</feature>